<feature type="transmembrane region" description="Helical" evidence="1">
    <location>
        <begin position="63"/>
        <end position="85"/>
    </location>
</feature>
<keyword evidence="2" id="KW-0614">Plasmid</keyword>
<protein>
    <submittedName>
        <fullName evidence="2">Membrane protein</fullName>
    </submittedName>
</protein>
<dbReference type="Proteomes" id="UP000001600">
    <property type="component" value="Plasmid pAtK84c"/>
</dbReference>
<dbReference type="HOGENOM" id="CLU_1531968_0_0_5"/>
<accession>B9JQ41</accession>
<gene>
    <name evidence="2" type="ordered locus">Arad_12235</name>
</gene>
<dbReference type="GO" id="GO:0022857">
    <property type="term" value="F:transmembrane transporter activity"/>
    <property type="evidence" value="ECO:0007669"/>
    <property type="project" value="InterPro"/>
</dbReference>
<dbReference type="KEGG" id="ara:Arad_12235"/>
<proteinExistence type="predicted"/>
<sequence length="180" mass="18692">MIGERLVTGMDFARHVAFVLRCSAAATFSYMLASAIGLPHPVWAAMTGIIVSQEKLTETRSATAWRLGGTVIGIVAAVAIGSLAAPLGADVAIQIALAVGLCAIVARRYPALRVCMWTGPIVFLTASPDMPILTTGLYRGGEVLLGGLLGAALHTIAEAVIGRMFGQIEPNSIDPPAKQP</sequence>
<keyword evidence="1" id="KW-0812">Transmembrane</keyword>
<keyword evidence="1" id="KW-0472">Membrane</keyword>
<evidence type="ECO:0000256" key="1">
    <source>
        <dbReference type="SAM" id="Phobius"/>
    </source>
</evidence>
<reference evidence="2 3" key="1">
    <citation type="journal article" date="2009" name="J. Bacteriol.">
        <title>Genome sequences of three Agrobacterium biovars help elucidate the evolution of multichromosome genomes in bacteria.</title>
        <authorList>
            <person name="Slater S.C."/>
            <person name="Goldman B.S."/>
            <person name="Goodner B."/>
            <person name="Setubal J.C."/>
            <person name="Farrand S.K."/>
            <person name="Nester E.W."/>
            <person name="Burr T.J."/>
            <person name="Banta L."/>
            <person name="Dickerman A.W."/>
            <person name="Paulsen I."/>
            <person name="Otten L."/>
            <person name="Suen G."/>
            <person name="Welch R."/>
            <person name="Almeida N.F."/>
            <person name="Arnold F."/>
            <person name="Burton O.T."/>
            <person name="Du Z."/>
            <person name="Ewing A."/>
            <person name="Godsy E."/>
            <person name="Heisel S."/>
            <person name="Houmiel K.L."/>
            <person name="Jhaveri J."/>
            <person name="Lu J."/>
            <person name="Miller N.M."/>
            <person name="Norton S."/>
            <person name="Chen Q."/>
            <person name="Phoolcharoen W."/>
            <person name="Ohlin V."/>
            <person name="Ondrusek D."/>
            <person name="Pride N."/>
            <person name="Stricklin S.L."/>
            <person name="Sun J."/>
            <person name="Wheeler C."/>
            <person name="Wilson L."/>
            <person name="Zhu H."/>
            <person name="Wood D.W."/>
        </authorList>
    </citation>
    <scope>NUCLEOTIDE SEQUENCE [LARGE SCALE GENOMIC DNA]</scope>
    <source>
        <strain evidence="3">K84 / ATCC BAA-868</strain>
        <plasmid evidence="2 3">pAtK84c</plasmid>
    </source>
</reference>
<dbReference type="InterPro" id="IPR006726">
    <property type="entry name" value="PHBA_efflux_AaeB/fusaric-R"/>
</dbReference>
<dbReference type="EMBL" id="CP000631">
    <property type="protein sequence ID" value="ACM31260.1"/>
    <property type="molecule type" value="Genomic_DNA"/>
</dbReference>
<feature type="transmembrane region" description="Helical" evidence="1">
    <location>
        <begin position="91"/>
        <end position="109"/>
    </location>
</feature>
<organism evidence="2 3">
    <name type="scientific">Rhizobium rhizogenes (strain K84 / ATCC BAA-868)</name>
    <name type="common">Agrobacterium radiobacter</name>
    <dbReference type="NCBI Taxonomy" id="311403"/>
    <lineage>
        <taxon>Bacteria</taxon>
        <taxon>Pseudomonadati</taxon>
        <taxon>Pseudomonadota</taxon>
        <taxon>Alphaproteobacteria</taxon>
        <taxon>Hyphomicrobiales</taxon>
        <taxon>Rhizobiaceae</taxon>
        <taxon>Rhizobium/Agrobacterium group</taxon>
        <taxon>Rhizobium</taxon>
    </lineage>
</organism>
<evidence type="ECO:0000313" key="2">
    <source>
        <dbReference type="EMBL" id="ACM31260.1"/>
    </source>
</evidence>
<name>B9JQ41_RHIR8</name>
<evidence type="ECO:0000313" key="3">
    <source>
        <dbReference type="Proteomes" id="UP000001600"/>
    </source>
</evidence>
<dbReference type="GO" id="GO:0005886">
    <property type="term" value="C:plasma membrane"/>
    <property type="evidence" value="ECO:0007669"/>
    <property type="project" value="InterPro"/>
</dbReference>
<keyword evidence="1" id="KW-1133">Transmembrane helix</keyword>
<geneLocation type="plasmid" evidence="2 3">
    <name>pAtK84c</name>
</geneLocation>
<dbReference type="Pfam" id="PF04632">
    <property type="entry name" value="FUSC"/>
    <property type="match status" value="1"/>
</dbReference>
<dbReference type="AlphaFoldDB" id="B9JQ41"/>
<feature type="transmembrane region" description="Helical" evidence="1">
    <location>
        <begin position="28"/>
        <end position="51"/>
    </location>
</feature>